<organism evidence="1 2">
    <name type="scientific">Polaribacter sejongensis</name>
    <dbReference type="NCBI Taxonomy" id="985043"/>
    <lineage>
        <taxon>Bacteria</taxon>
        <taxon>Pseudomonadati</taxon>
        <taxon>Bacteroidota</taxon>
        <taxon>Flavobacteriia</taxon>
        <taxon>Flavobacteriales</taxon>
        <taxon>Flavobacteriaceae</taxon>
    </lineage>
</organism>
<protein>
    <submittedName>
        <fullName evidence="1">Uncharacterized protein</fullName>
    </submittedName>
</protein>
<reference evidence="1 2" key="1">
    <citation type="submission" date="2017-02" db="EMBL/GenBank/DDBJ databases">
        <title>Trade-off between light-utilization and light-protection in marine flavobacteria.</title>
        <authorList>
            <person name="Kumagai Y."/>
            <person name="Yoshizawa S."/>
            <person name="Kogure K."/>
            <person name="Iwasaki W."/>
        </authorList>
    </citation>
    <scope>NUCLEOTIDE SEQUENCE [LARGE SCALE GENOMIC DNA]</scope>
    <source>
        <strain evidence="1 2">KCTC 23670</strain>
    </source>
</reference>
<proteinExistence type="predicted"/>
<dbReference type="Proteomes" id="UP000232721">
    <property type="component" value="Chromosome"/>
</dbReference>
<keyword evidence="2" id="KW-1185">Reference proteome</keyword>
<sequence length="62" mass="7283">MLVQEKNSFAHPLLPFETVREALTHCTHLQIAQADPQTKIFKRVQFSPTLHTRNYNDKHLKN</sequence>
<evidence type="ECO:0000313" key="2">
    <source>
        <dbReference type="Proteomes" id="UP000232721"/>
    </source>
</evidence>
<evidence type="ECO:0000313" key="1">
    <source>
        <dbReference type="EMBL" id="AUC22657.1"/>
    </source>
</evidence>
<accession>A0ABM6Q0D6</accession>
<gene>
    <name evidence="1" type="ORF">BTO15_11410</name>
</gene>
<dbReference type="EMBL" id="CP019336">
    <property type="protein sequence ID" value="AUC22657.1"/>
    <property type="molecule type" value="Genomic_DNA"/>
</dbReference>
<name>A0ABM6Q0D6_9FLAO</name>